<evidence type="ECO:0000313" key="5">
    <source>
        <dbReference type="Proteomes" id="UP000657421"/>
    </source>
</evidence>
<feature type="domain" description="Penicillin-binding protein transpeptidase" evidence="2">
    <location>
        <begin position="176"/>
        <end position="491"/>
    </location>
</feature>
<gene>
    <name evidence="4" type="ORF">H8716_12000</name>
</gene>
<keyword evidence="5" id="KW-1185">Reference proteome</keyword>
<feature type="domain" description="Penicillin binding protein A dimerisation" evidence="3">
    <location>
        <begin position="76"/>
        <end position="140"/>
    </location>
</feature>
<dbReference type="Pfam" id="PF00905">
    <property type="entry name" value="Transpeptidase"/>
    <property type="match status" value="1"/>
</dbReference>
<sequence length="501" mass="55259">MFREEPEVKEKKKKIYEKHVPKKVRNKAYVRMAYLFSAMFLSLVGYLVYFNVVLIDGVNRNPNNSKRDAQEAYVIRGTIYSSDGEVLAGTNIDEEGNEIRVYPWSNVFAHIVGYTVNGKSGLEAIYNNDLMTSNSSIQDQVGSEKNNEKLRGDSLVLTLDSRLQEAAYNALGAYKGAVVVMEPSTGKVLAMVSKPDFDPNDMANQWEILNADDSQSPLLNRATQGLYPPGSTFKILTTLEYLREFPNDYMNYTYDCQGSMSQGDVTIKCYDYEVHGFEDLQGSFQHSCNTSFANIGLQLDNDKFAQMCESVMFNGKLPTVLPYSSSQFTLNGNSSVGETMQTAIGQGDTLVSPFHMALIVSAVANDGVLMTPYFVDHIENSDGIKVSDTKAIQYKKLMESDEARILNEYMQSVVNGGTASSLSGMGYSVAGKTGSAEYEVNGNTGSEDNFSTHSWFVGFSNVEDPDIVVSVIAEDGGTGSSAAVPIAREVFNSYYNYVKTY</sequence>
<protein>
    <submittedName>
        <fullName evidence="4">Penicillin-binding protein 2</fullName>
    </submittedName>
</protein>
<evidence type="ECO:0000259" key="2">
    <source>
        <dbReference type="Pfam" id="PF00905"/>
    </source>
</evidence>
<dbReference type="Proteomes" id="UP000657421">
    <property type="component" value="Unassembled WGS sequence"/>
</dbReference>
<dbReference type="EMBL" id="JACRSZ010000012">
    <property type="protein sequence ID" value="MBC8573800.1"/>
    <property type="molecule type" value="Genomic_DNA"/>
</dbReference>
<dbReference type="SUPFAM" id="SSF56601">
    <property type="entry name" value="beta-lactamase/transpeptidase-like"/>
    <property type="match status" value="1"/>
</dbReference>
<dbReference type="Gene3D" id="3.40.710.10">
    <property type="entry name" value="DD-peptidase/beta-lactamase superfamily"/>
    <property type="match status" value="1"/>
</dbReference>
<accession>A0ABR7NBM1</accession>
<evidence type="ECO:0000259" key="3">
    <source>
        <dbReference type="Pfam" id="PF21922"/>
    </source>
</evidence>
<evidence type="ECO:0000313" key="4">
    <source>
        <dbReference type="EMBL" id="MBC8573800.1"/>
    </source>
</evidence>
<dbReference type="Pfam" id="PF21922">
    <property type="entry name" value="PBP_dimer_2"/>
    <property type="match status" value="1"/>
</dbReference>
<name>A0ABR7NBM1_9FIRM</name>
<organism evidence="4 5">
    <name type="scientific">Jingyaoa shaoxingensis</name>
    <dbReference type="NCBI Taxonomy" id="2763671"/>
    <lineage>
        <taxon>Bacteria</taxon>
        <taxon>Bacillati</taxon>
        <taxon>Bacillota</taxon>
        <taxon>Clostridia</taxon>
        <taxon>Lachnospirales</taxon>
        <taxon>Lachnospiraceae</taxon>
        <taxon>Jingyaoa</taxon>
    </lineage>
</organism>
<dbReference type="InterPro" id="IPR012338">
    <property type="entry name" value="Beta-lactam/transpept-like"/>
</dbReference>
<keyword evidence="1" id="KW-0812">Transmembrane</keyword>
<keyword evidence="1" id="KW-0472">Membrane</keyword>
<feature type="transmembrane region" description="Helical" evidence="1">
    <location>
        <begin position="32"/>
        <end position="55"/>
    </location>
</feature>
<dbReference type="PANTHER" id="PTHR30627">
    <property type="entry name" value="PEPTIDOGLYCAN D,D-TRANSPEPTIDASE"/>
    <property type="match status" value="1"/>
</dbReference>
<dbReference type="PANTHER" id="PTHR30627:SF24">
    <property type="entry name" value="PENICILLIN-BINDING PROTEIN 4B"/>
    <property type="match status" value="1"/>
</dbReference>
<keyword evidence="1" id="KW-1133">Transmembrane helix</keyword>
<proteinExistence type="predicted"/>
<dbReference type="InterPro" id="IPR054120">
    <property type="entry name" value="PBPA_dimer"/>
</dbReference>
<dbReference type="InterPro" id="IPR001460">
    <property type="entry name" value="PCN-bd_Tpept"/>
</dbReference>
<dbReference type="Gene3D" id="3.90.1310.10">
    <property type="entry name" value="Penicillin-binding protein 2a (Domain 2)"/>
    <property type="match status" value="1"/>
</dbReference>
<dbReference type="InterPro" id="IPR050515">
    <property type="entry name" value="Beta-lactam/transpept"/>
</dbReference>
<comment type="caution">
    <text evidence="4">The sequence shown here is derived from an EMBL/GenBank/DDBJ whole genome shotgun (WGS) entry which is preliminary data.</text>
</comment>
<reference evidence="4 5" key="1">
    <citation type="submission" date="2020-08" db="EMBL/GenBank/DDBJ databases">
        <title>Genome public.</title>
        <authorList>
            <person name="Liu C."/>
            <person name="Sun Q."/>
        </authorList>
    </citation>
    <scope>NUCLEOTIDE SEQUENCE [LARGE SCALE GENOMIC DNA]</scope>
    <source>
        <strain evidence="4 5">NSJ-46</strain>
    </source>
</reference>
<evidence type="ECO:0000256" key="1">
    <source>
        <dbReference type="SAM" id="Phobius"/>
    </source>
</evidence>